<gene>
    <name evidence="2" type="ORF">K460DRAFT_403079</name>
</gene>
<comment type="caution">
    <text evidence="2">The sequence shown here is derived from an EMBL/GenBank/DDBJ whole genome shotgun (WGS) entry which is preliminary data.</text>
</comment>
<dbReference type="EMBL" id="ML976615">
    <property type="protein sequence ID" value="KAF1847754.1"/>
    <property type="molecule type" value="Genomic_DNA"/>
</dbReference>
<keyword evidence="3" id="KW-1185">Reference proteome</keyword>
<dbReference type="OrthoDB" id="10513526at2759"/>
<name>A0A9P4GLP9_9PLEO</name>
<evidence type="ECO:0000313" key="2">
    <source>
        <dbReference type="EMBL" id="KAF1847754.1"/>
    </source>
</evidence>
<protein>
    <submittedName>
        <fullName evidence="2">Uncharacterized protein</fullName>
    </submittedName>
</protein>
<feature type="transmembrane region" description="Helical" evidence="1">
    <location>
        <begin position="20"/>
        <end position="39"/>
    </location>
</feature>
<keyword evidence="1" id="KW-1133">Transmembrane helix</keyword>
<organism evidence="2 3">
    <name type="scientific">Cucurbitaria berberidis CBS 394.84</name>
    <dbReference type="NCBI Taxonomy" id="1168544"/>
    <lineage>
        <taxon>Eukaryota</taxon>
        <taxon>Fungi</taxon>
        <taxon>Dikarya</taxon>
        <taxon>Ascomycota</taxon>
        <taxon>Pezizomycotina</taxon>
        <taxon>Dothideomycetes</taxon>
        <taxon>Pleosporomycetidae</taxon>
        <taxon>Pleosporales</taxon>
        <taxon>Pleosporineae</taxon>
        <taxon>Cucurbitariaceae</taxon>
        <taxon>Cucurbitaria</taxon>
    </lineage>
</organism>
<dbReference type="RefSeq" id="XP_040790317.1">
    <property type="nucleotide sequence ID" value="XM_040936585.1"/>
</dbReference>
<accession>A0A9P4GLP9</accession>
<sequence length="139" mass="15448">MSGFPSPPQALTLLTSSRLQILLSASLILAILVILLSIIHTNYTKRQQYVETEQDVVSRIKRNAQTLHPKLFNIAVLLKHGPSELGGSDTWWAAAVCGFEVPFTQRLVGETGPVRLESKTAALRNLDELLQVQCDRVER</sequence>
<keyword evidence="1" id="KW-0812">Transmembrane</keyword>
<dbReference type="GeneID" id="63853835"/>
<keyword evidence="1" id="KW-0472">Membrane</keyword>
<proteinExistence type="predicted"/>
<dbReference type="AlphaFoldDB" id="A0A9P4GLP9"/>
<evidence type="ECO:0000256" key="1">
    <source>
        <dbReference type="SAM" id="Phobius"/>
    </source>
</evidence>
<evidence type="ECO:0000313" key="3">
    <source>
        <dbReference type="Proteomes" id="UP000800039"/>
    </source>
</evidence>
<dbReference type="Proteomes" id="UP000800039">
    <property type="component" value="Unassembled WGS sequence"/>
</dbReference>
<reference evidence="2" key="1">
    <citation type="submission" date="2020-01" db="EMBL/GenBank/DDBJ databases">
        <authorList>
            <consortium name="DOE Joint Genome Institute"/>
            <person name="Haridas S."/>
            <person name="Albert R."/>
            <person name="Binder M."/>
            <person name="Bloem J."/>
            <person name="Labutti K."/>
            <person name="Salamov A."/>
            <person name="Andreopoulos B."/>
            <person name="Baker S.E."/>
            <person name="Barry K."/>
            <person name="Bills G."/>
            <person name="Bluhm B.H."/>
            <person name="Cannon C."/>
            <person name="Castanera R."/>
            <person name="Culley D.E."/>
            <person name="Daum C."/>
            <person name="Ezra D."/>
            <person name="Gonzalez J.B."/>
            <person name="Henrissat B."/>
            <person name="Kuo A."/>
            <person name="Liang C."/>
            <person name="Lipzen A."/>
            <person name="Lutzoni F."/>
            <person name="Magnuson J."/>
            <person name="Mondo S."/>
            <person name="Nolan M."/>
            <person name="Ohm R."/>
            <person name="Pangilinan J."/>
            <person name="Park H.-J."/>
            <person name="Ramirez L."/>
            <person name="Alfaro M."/>
            <person name="Sun H."/>
            <person name="Tritt A."/>
            <person name="Yoshinaga Y."/>
            <person name="Zwiers L.-H."/>
            <person name="Turgeon B.G."/>
            <person name="Goodwin S.B."/>
            <person name="Spatafora J.W."/>
            <person name="Crous P.W."/>
            <person name="Grigoriev I.V."/>
        </authorList>
    </citation>
    <scope>NUCLEOTIDE SEQUENCE</scope>
    <source>
        <strain evidence="2">CBS 394.84</strain>
    </source>
</reference>